<dbReference type="Proteomes" id="UP000543579">
    <property type="component" value="Unassembled WGS sequence"/>
</dbReference>
<dbReference type="InterPro" id="IPR008995">
    <property type="entry name" value="Mo/tungstate-bd_C_term_dom"/>
</dbReference>
<dbReference type="Pfam" id="PF00005">
    <property type="entry name" value="ABC_tran"/>
    <property type="match status" value="1"/>
</dbReference>
<proteinExistence type="predicted"/>
<dbReference type="EMBL" id="JACHXY010000003">
    <property type="protein sequence ID" value="MBB3159271.1"/>
    <property type="molecule type" value="Genomic_DNA"/>
</dbReference>
<dbReference type="PROSITE" id="PS50893">
    <property type="entry name" value="ABC_TRANSPORTER_2"/>
    <property type="match status" value="1"/>
</dbReference>
<dbReference type="GO" id="GO:0016887">
    <property type="term" value="F:ATP hydrolysis activity"/>
    <property type="evidence" value="ECO:0007669"/>
    <property type="project" value="InterPro"/>
</dbReference>
<gene>
    <name evidence="3" type="ORF">FHS07_002989</name>
</gene>
<accession>A0A7W5CKB9</accession>
<dbReference type="InterPro" id="IPR013611">
    <property type="entry name" value="Transp-assoc_OB_typ2"/>
</dbReference>
<dbReference type="GO" id="GO:0043190">
    <property type="term" value="C:ATP-binding cassette (ABC) transporter complex"/>
    <property type="evidence" value="ECO:0007669"/>
    <property type="project" value="InterPro"/>
</dbReference>
<reference evidence="3 4" key="1">
    <citation type="submission" date="2020-08" db="EMBL/GenBank/DDBJ databases">
        <title>Genomic Encyclopedia of Type Strains, Phase III (KMG-III): the genomes of soil and plant-associated and newly described type strains.</title>
        <authorList>
            <person name="Whitman W."/>
        </authorList>
    </citation>
    <scope>NUCLEOTIDE SEQUENCE [LARGE SCALE GENOMIC DNA]</scope>
    <source>
        <strain evidence="3 4">CECT 8356</strain>
    </source>
</reference>
<protein>
    <submittedName>
        <fullName evidence="3">ABC-type Fe3+/spermidine/putrescine transport system ATPase subunit</fullName>
    </submittedName>
</protein>
<dbReference type="GO" id="GO:0022857">
    <property type="term" value="F:transmembrane transporter activity"/>
    <property type="evidence" value="ECO:0007669"/>
    <property type="project" value="InterPro"/>
</dbReference>
<dbReference type="PANTHER" id="PTHR42781">
    <property type="entry name" value="SPERMIDINE/PUTRESCINE IMPORT ATP-BINDING PROTEIN POTA"/>
    <property type="match status" value="1"/>
</dbReference>
<evidence type="ECO:0000259" key="2">
    <source>
        <dbReference type="PROSITE" id="PS50893"/>
    </source>
</evidence>
<evidence type="ECO:0000313" key="4">
    <source>
        <dbReference type="Proteomes" id="UP000543579"/>
    </source>
</evidence>
<dbReference type="Gene3D" id="3.40.50.300">
    <property type="entry name" value="P-loop containing nucleotide triphosphate hydrolases"/>
    <property type="match status" value="1"/>
</dbReference>
<name>A0A7W5CKB9_9MICO</name>
<organism evidence="3 4">
    <name type="scientific">Microbacterium proteolyticum</name>
    <dbReference type="NCBI Taxonomy" id="1572644"/>
    <lineage>
        <taxon>Bacteria</taxon>
        <taxon>Bacillati</taxon>
        <taxon>Actinomycetota</taxon>
        <taxon>Actinomycetes</taxon>
        <taxon>Micrococcales</taxon>
        <taxon>Microbacteriaceae</taxon>
        <taxon>Microbacterium</taxon>
    </lineage>
</organism>
<evidence type="ECO:0000313" key="3">
    <source>
        <dbReference type="EMBL" id="MBB3159271.1"/>
    </source>
</evidence>
<evidence type="ECO:0000256" key="1">
    <source>
        <dbReference type="ARBA" id="ARBA00022448"/>
    </source>
</evidence>
<dbReference type="SUPFAM" id="SSF50331">
    <property type="entry name" value="MOP-like"/>
    <property type="match status" value="1"/>
</dbReference>
<dbReference type="InterPro" id="IPR003439">
    <property type="entry name" value="ABC_transporter-like_ATP-bd"/>
</dbReference>
<sequence length="355" mass="36994">MVAVTPVDPAGTGRAPRPRGWAIVFRGVSRDRAGVRVLHDIDLEIAAGRITAIVGPSGCGASTLLRLATGAERCDAGSVQVEGRTGAAAPRLPVVADRASVPRFRHVRASIAAAARLAGVVDPALETERLCELVGLDAPDATVSRLALGDRQRWAVARVLATRPRALVLDDALAALHTTARAETRDRLVRELRERGVTTLWATRDTAEGAAVADELVVMDEGRIIAQGSPADVYGRVGDAAVAEVLGPVSTVPGIVEGALVEVWGQRLPLAGAAHDGHCEVVVRPENVVLVAADAPGVDAVVEETTFLGSVRRSTVLTADGSRVVVEHPAGRLLDDDARVRIALAPVPASVLSQD</sequence>
<dbReference type="InterPro" id="IPR050093">
    <property type="entry name" value="ABC_SmlMolc_Importer"/>
</dbReference>
<dbReference type="SUPFAM" id="SSF52540">
    <property type="entry name" value="P-loop containing nucleoside triphosphate hydrolases"/>
    <property type="match status" value="1"/>
</dbReference>
<dbReference type="GO" id="GO:0005524">
    <property type="term" value="F:ATP binding"/>
    <property type="evidence" value="ECO:0007669"/>
    <property type="project" value="InterPro"/>
</dbReference>
<feature type="domain" description="ABC transporter" evidence="2">
    <location>
        <begin position="23"/>
        <end position="246"/>
    </location>
</feature>
<dbReference type="AlphaFoldDB" id="A0A7W5CKB9"/>
<dbReference type="InterPro" id="IPR027417">
    <property type="entry name" value="P-loop_NTPase"/>
</dbReference>
<comment type="caution">
    <text evidence="3">The sequence shown here is derived from an EMBL/GenBank/DDBJ whole genome shotgun (WGS) entry which is preliminary data.</text>
</comment>
<dbReference type="Pfam" id="PF08402">
    <property type="entry name" value="TOBE_2"/>
    <property type="match status" value="1"/>
</dbReference>
<keyword evidence="1" id="KW-0813">Transport</keyword>
<dbReference type="RefSeq" id="WP_183420650.1">
    <property type="nucleotide sequence ID" value="NZ_JACHXY010000003.1"/>
</dbReference>
<dbReference type="PANTHER" id="PTHR42781:SF4">
    <property type="entry name" value="SPERMIDINE_PUTRESCINE IMPORT ATP-BINDING PROTEIN POTA"/>
    <property type="match status" value="1"/>
</dbReference>